<dbReference type="Pfam" id="PF13378">
    <property type="entry name" value="MR_MLE_C"/>
    <property type="match status" value="1"/>
</dbReference>
<gene>
    <name evidence="5" type="ORF">SAMN05660652_03098</name>
</gene>
<dbReference type="InterPro" id="IPR013341">
    <property type="entry name" value="Mandelate_racemase_N_dom"/>
</dbReference>
<dbReference type="AlphaFoldDB" id="A0A1G8J0F4"/>
<accession>A0A1G8J0F4</accession>
<evidence type="ECO:0000313" key="5">
    <source>
        <dbReference type="EMBL" id="SDI24437.1"/>
    </source>
</evidence>
<dbReference type="Gene3D" id="3.30.390.10">
    <property type="entry name" value="Enolase-like, N-terminal domain"/>
    <property type="match status" value="1"/>
</dbReference>
<keyword evidence="6" id="KW-1185">Reference proteome</keyword>
<dbReference type="PROSITE" id="PS00909">
    <property type="entry name" value="MR_MLE_2"/>
    <property type="match status" value="1"/>
</dbReference>
<dbReference type="SMART" id="SM00922">
    <property type="entry name" value="MR_MLE"/>
    <property type="match status" value="1"/>
</dbReference>
<dbReference type="Gene3D" id="3.20.20.120">
    <property type="entry name" value="Enolase-like C-terminal domain"/>
    <property type="match status" value="1"/>
</dbReference>
<organism evidence="5 6">
    <name type="scientific">Propionivibrio dicarboxylicus</name>
    <dbReference type="NCBI Taxonomy" id="83767"/>
    <lineage>
        <taxon>Bacteria</taxon>
        <taxon>Pseudomonadati</taxon>
        <taxon>Pseudomonadota</taxon>
        <taxon>Betaproteobacteria</taxon>
        <taxon>Rhodocyclales</taxon>
        <taxon>Rhodocyclaceae</taxon>
        <taxon>Propionivibrio</taxon>
    </lineage>
</organism>
<feature type="domain" description="Mandelate racemase/muconate lactonizing enzyme C-terminal" evidence="4">
    <location>
        <begin position="149"/>
        <end position="241"/>
    </location>
</feature>
<keyword evidence="2" id="KW-0479">Metal-binding</keyword>
<dbReference type="STRING" id="83767.SAMN05660652_03098"/>
<dbReference type="PANTHER" id="PTHR13794:SF58">
    <property type="entry name" value="MITOCHONDRIAL ENOLASE SUPERFAMILY MEMBER 1"/>
    <property type="match status" value="1"/>
</dbReference>
<dbReference type="InterPro" id="IPR036849">
    <property type="entry name" value="Enolase-like_C_sf"/>
</dbReference>
<dbReference type="InterPro" id="IPR046945">
    <property type="entry name" value="RHMD-like"/>
</dbReference>
<dbReference type="GO" id="GO:0016052">
    <property type="term" value="P:carbohydrate catabolic process"/>
    <property type="evidence" value="ECO:0007669"/>
    <property type="project" value="TreeGrafter"/>
</dbReference>
<evidence type="ECO:0000256" key="1">
    <source>
        <dbReference type="ARBA" id="ARBA00001946"/>
    </source>
</evidence>
<dbReference type="SUPFAM" id="SSF51604">
    <property type="entry name" value="Enolase C-terminal domain-like"/>
    <property type="match status" value="1"/>
</dbReference>
<dbReference type="PROSITE" id="PS00908">
    <property type="entry name" value="MR_MLE_1"/>
    <property type="match status" value="1"/>
</dbReference>
<evidence type="ECO:0000256" key="2">
    <source>
        <dbReference type="ARBA" id="ARBA00022723"/>
    </source>
</evidence>
<proteinExistence type="predicted"/>
<name>A0A1G8J0F4_9RHOO</name>
<evidence type="ECO:0000313" key="6">
    <source>
        <dbReference type="Proteomes" id="UP000198607"/>
    </source>
</evidence>
<evidence type="ECO:0000259" key="4">
    <source>
        <dbReference type="SMART" id="SM00922"/>
    </source>
</evidence>
<dbReference type="Proteomes" id="UP000198607">
    <property type="component" value="Unassembled WGS sequence"/>
</dbReference>
<dbReference type="SFLD" id="SFLDS00001">
    <property type="entry name" value="Enolase"/>
    <property type="match status" value="1"/>
</dbReference>
<dbReference type="SUPFAM" id="SSF54826">
    <property type="entry name" value="Enolase N-terminal domain-like"/>
    <property type="match status" value="1"/>
</dbReference>
<dbReference type="InterPro" id="IPR029017">
    <property type="entry name" value="Enolase-like_N"/>
</dbReference>
<dbReference type="GO" id="GO:0016836">
    <property type="term" value="F:hydro-lyase activity"/>
    <property type="evidence" value="ECO:0007669"/>
    <property type="project" value="TreeGrafter"/>
</dbReference>
<dbReference type="Pfam" id="PF02746">
    <property type="entry name" value="MR_MLE_N"/>
    <property type="match status" value="1"/>
</dbReference>
<reference evidence="5 6" key="1">
    <citation type="submission" date="2016-10" db="EMBL/GenBank/DDBJ databases">
        <authorList>
            <person name="de Groot N.N."/>
        </authorList>
    </citation>
    <scope>NUCLEOTIDE SEQUENCE [LARGE SCALE GENOMIC DNA]</scope>
    <source>
        <strain evidence="5 6">DSM 5885</strain>
    </source>
</reference>
<dbReference type="RefSeq" id="WP_091938826.1">
    <property type="nucleotide sequence ID" value="NZ_FNCY01000015.1"/>
</dbReference>
<sequence>MSSSLIKSVTCFQVRLPFDHGAPAPLFAGVARTTLDSGWIRIELADGTVGWGESYSADLDALSSIFRNRVAPLAEGRDALDPTLMPSLERALHLMGRSGPVIHALSGLDIALWDIRGKLAGVPVYELLGGGRRTTIPAYASLLQYYGNTDFVQRNVSRALNDGYQEIKLHEKTANAVNAARSVMSAEMPLMVDVNCAWTIEDAISVVREMAPSNPYWIEEPTWPPEDIRTLQALRSETEVLMAAGENASSVVELSNMVTSHAVDFVQPSAVKCGGLSALWKIAKQCESSSVRLAPHSSYFGPGFLATLHALAAHPQEVTVERIYCDLGFVPYRDLIPMKNGAFQLTDLPGLGADPEEDLIQGNFVKLI</sequence>
<evidence type="ECO:0000256" key="3">
    <source>
        <dbReference type="ARBA" id="ARBA00022842"/>
    </source>
</evidence>
<keyword evidence="3" id="KW-0460">Magnesium</keyword>
<protein>
    <submittedName>
        <fullName evidence="5">L-alanine-DL-glutamate epimerase</fullName>
    </submittedName>
</protein>
<dbReference type="InterPro" id="IPR013342">
    <property type="entry name" value="Mandelate_racemase_C"/>
</dbReference>
<dbReference type="GO" id="GO:0009063">
    <property type="term" value="P:amino acid catabolic process"/>
    <property type="evidence" value="ECO:0007669"/>
    <property type="project" value="InterPro"/>
</dbReference>
<dbReference type="PANTHER" id="PTHR13794">
    <property type="entry name" value="ENOLASE SUPERFAMILY, MANDELATE RACEMASE"/>
    <property type="match status" value="1"/>
</dbReference>
<dbReference type="InterPro" id="IPR018110">
    <property type="entry name" value="Mandel_Rmase/mucon_lact_enz_CS"/>
</dbReference>
<dbReference type="EMBL" id="FNCY01000015">
    <property type="protein sequence ID" value="SDI24437.1"/>
    <property type="molecule type" value="Genomic_DNA"/>
</dbReference>
<comment type="cofactor">
    <cofactor evidence="1">
        <name>Mg(2+)</name>
        <dbReference type="ChEBI" id="CHEBI:18420"/>
    </cofactor>
</comment>
<dbReference type="CDD" id="cd03316">
    <property type="entry name" value="MR_like"/>
    <property type="match status" value="1"/>
</dbReference>
<dbReference type="InterPro" id="IPR029065">
    <property type="entry name" value="Enolase_C-like"/>
</dbReference>
<dbReference type="GO" id="GO:0000287">
    <property type="term" value="F:magnesium ion binding"/>
    <property type="evidence" value="ECO:0007669"/>
    <property type="project" value="TreeGrafter"/>
</dbReference>
<dbReference type="OrthoDB" id="8609034at2"/>